<dbReference type="PANTHER" id="PTHR43201">
    <property type="entry name" value="ACYL-COA SYNTHETASE"/>
    <property type="match status" value="1"/>
</dbReference>
<reference evidence="6" key="1">
    <citation type="journal article" date="2019" name="Int. J. Syst. Evol. Microbiol.">
        <title>The Global Catalogue of Microorganisms (GCM) 10K type strain sequencing project: providing services to taxonomists for standard genome sequencing and annotation.</title>
        <authorList>
            <consortium name="The Broad Institute Genomics Platform"/>
            <consortium name="The Broad Institute Genome Sequencing Center for Infectious Disease"/>
            <person name="Wu L."/>
            <person name="Ma J."/>
        </authorList>
    </citation>
    <scope>NUCLEOTIDE SEQUENCE [LARGE SCALE GENOMIC DNA]</scope>
    <source>
        <strain evidence="6">CGMCC 4.1621</strain>
    </source>
</reference>
<comment type="caution">
    <text evidence="5">The sequence shown here is derived from an EMBL/GenBank/DDBJ whole genome shotgun (WGS) entry which is preliminary data.</text>
</comment>
<evidence type="ECO:0000313" key="5">
    <source>
        <dbReference type="EMBL" id="MFC7062429.1"/>
    </source>
</evidence>
<dbReference type="InterPro" id="IPR025110">
    <property type="entry name" value="AMP-bd_C"/>
</dbReference>
<name>A0ABW2EJC6_9BACI</name>
<dbReference type="SUPFAM" id="SSF56801">
    <property type="entry name" value="Acetyl-CoA synthetase-like"/>
    <property type="match status" value="1"/>
</dbReference>
<proteinExistence type="inferred from homology"/>
<feature type="domain" description="AMP-dependent synthetase/ligase" evidence="3">
    <location>
        <begin position="9"/>
        <end position="351"/>
    </location>
</feature>
<dbReference type="PANTHER" id="PTHR43201:SF5">
    <property type="entry name" value="MEDIUM-CHAIN ACYL-COA LIGASE ACSF2, MITOCHONDRIAL"/>
    <property type="match status" value="1"/>
</dbReference>
<dbReference type="Pfam" id="PF13193">
    <property type="entry name" value="AMP-binding_C"/>
    <property type="match status" value="1"/>
</dbReference>
<dbReference type="PROSITE" id="PS00455">
    <property type="entry name" value="AMP_BINDING"/>
    <property type="match status" value="1"/>
</dbReference>
<dbReference type="InterPro" id="IPR020845">
    <property type="entry name" value="AMP-binding_CS"/>
</dbReference>
<accession>A0ABW2EJC6</accession>
<evidence type="ECO:0000259" key="3">
    <source>
        <dbReference type="Pfam" id="PF00501"/>
    </source>
</evidence>
<dbReference type="Gene3D" id="3.40.50.12780">
    <property type="entry name" value="N-terminal domain of ligase-like"/>
    <property type="match status" value="1"/>
</dbReference>
<comment type="similarity">
    <text evidence="1">Belongs to the ATP-dependent AMP-binding enzyme family.</text>
</comment>
<dbReference type="Proteomes" id="UP001596410">
    <property type="component" value="Unassembled WGS sequence"/>
</dbReference>
<dbReference type="InterPro" id="IPR045851">
    <property type="entry name" value="AMP-bd_C_sf"/>
</dbReference>
<dbReference type="InterPro" id="IPR042099">
    <property type="entry name" value="ANL_N_sf"/>
</dbReference>
<organism evidence="5 6">
    <name type="scientific">Halobacillus seohaensis</name>
    <dbReference type="NCBI Taxonomy" id="447421"/>
    <lineage>
        <taxon>Bacteria</taxon>
        <taxon>Bacillati</taxon>
        <taxon>Bacillota</taxon>
        <taxon>Bacilli</taxon>
        <taxon>Bacillales</taxon>
        <taxon>Bacillaceae</taxon>
        <taxon>Halobacillus</taxon>
    </lineage>
</organism>
<dbReference type="EMBL" id="JBHSZV010000027">
    <property type="protein sequence ID" value="MFC7062429.1"/>
    <property type="molecule type" value="Genomic_DNA"/>
</dbReference>
<dbReference type="Pfam" id="PF00501">
    <property type="entry name" value="AMP-binding"/>
    <property type="match status" value="1"/>
</dbReference>
<keyword evidence="2" id="KW-0436">Ligase</keyword>
<evidence type="ECO:0000256" key="2">
    <source>
        <dbReference type="ARBA" id="ARBA00022598"/>
    </source>
</evidence>
<evidence type="ECO:0000256" key="1">
    <source>
        <dbReference type="ARBA" id="ARBA00006432"/>
    </source>
</evidence>
<gene>
    <name evidence="5" type="ORF">ACFQIC_11230</name>
</gene>
<dbReference type="RefSeq" id="WP_204709389.1">
    <property type="nucleotide sequence ID" value="NZ_JBHSZV010000027.1"/>
</dbReference>
<feature type="domain" description="AMP-binding enzyme C-terminal" evidence="4">
    <location>
        <begin position="401"/>
        <end position="476"/>
    </location>
</feature>
<dbReference type="Gene3D" id="3.30.300.30">
    <property type="match status" value="1"/>
</dbReference>
<evidence type="ECO:0000313" key="6">
    <source>
        <dbReference type="Proteomes" id="UP001596410"/>
    </source>
</evidence>
<dbReference type="InterPro" id="IPR000873">
    <property type="entry name" value="AMP-dep_synth/lig_dom"/>
</dbReference>
<keyword evidence="6" id="KW-1185">Reference proteome</keyword>
<protein>
    <submittedName>
        <fullName evidence="5">AMP-binding protein</fullName>
    </submittedName>
</protein>
<evidence type="ECO:0000259" key="4">
    <source>
        <dbReference type="Pfam" id="PF13193"/>
    </source>
</evidence>
<sequence>MACIGEKIRETANQYPERVAIKTDNVTISYEEFYQSSKFYQQKLASIFSSIKGKKVGFLLPNQRKWLELFIAISSSGGIAIPFDPKWSAAQLKDVIGDAQPDLVIYDQVFDDRVEDIFCSDSVWIDELEGLLNTDENPEQVSDHDPFYIGYTSGTTGQPKGFIRSHASWADCFSLGREVFSLDETDRMLCPGPLVHSHFLYAAVQCLHIGATLHLPSAFDADETWELLQTEDISVMYIVPTMFEALNRIRVKQSSKSLKALISSGAKWQEPSKQAAIQVFPKATIYEFYGASELSFVSYRVVNEESLPEGTIGFPFPKVDISILSDNGKQARQGEVGNLCVKSPWVFDGYLNRPKETNQVFHGNWATVGDLAFVDEEGYVILKGRKQNMIISGGLNIYPEEVEQVIRDHPSIDEAAVIGVEDDYWGEKVVAFVTCTEKAVFTIEDMQKYLYNVLPKYKCPKEWIQVDNFPYTSSGKVARNELRVPARRS</sequence>